<comment type="caution">
    <text evidence="2">The sequence shown here is derived from an EMBL/GenBank/DDBJ whole genome shotgun (WGS) entry which is preliminary data.</text>
</comment>
<dbReference type="EMBL" id="JAMKFB020000018">
    <property type="protein sequence ID" value="KAL0168183.1"/>
    <property type="molecule type" value="Genomic_DNA"/>
</dbReference>
<feature type="compositionally biased region" description="Basic and acidic residues" evidence="1">
    <location>
        <begin position="18"/>
        <end position="35"/>
    </location>
</feature>
<feature type="compositionally biased region" description="Basic and acidic residues" evidence="1">
    <location>
        <begin position="356"/>
        <end position="367"/>
    </location>
</feature>
<feature type="non-terminal residue" evidence="2">
    <location>
        <position position="1"/>
    </location>
</feature>
<evidence type="ECO:0000313" key="3">
    <source>
        <dbReference type="Proteomes" id="UP001529510"/>
    </source>
</evidence>
<protein>
    <recommendedName>
        <fullName evidence="4">Pinin</fullName>
    </recommendedName>
</protein>
<evidence type="ECO:0000256" key="1">
    <source>
        <dbReference type="SAM" id="MobiDB-lite"/>
    </source>
</evidence>
<feature type="compositionally biased region" description="Basic and acidic residues" evidence="1">
    <location>
        <begin position="273"/>
        <end position="299"/>
    </location>
</feature>
<accession>A0ABD0P5F6</accession>
<organism evidence="2 3">
    <name type="scientific">Cirrhinus mrigala</name>
    <name type="common">Mrigala</name>
    <dbReference type="NCBI Taxonomy" id="683832"/>
    <lineage>
        <taxon>Eukaryota</taxon>
        <taxon>Metazoa</taxon>
        <taxon>Chordata</taxon>
        <taxon>Craniata</taxon>
        <taxon>Vertebrata</taxon>
        <taxon>Euteleostomi</taxon>
        <taxon>Actinopterygii</taxon>
        <taxon>Neopterygii</taxon>
        <taxon>Teleostei</taxon>
        <taxon>Ostariophysi</taxon>
        <taxon>Cypriniformes</taxon>
        <taxon>Cyprinidae</taxon>
        <taxon>Labeoninae</taxon>
        <taxon>Labeonini</taxon>
        <taxon>Cirrhinus</taxon>
    </lineage>
</organism>
<dbReference type="PANTHER" id="PTHR47091:SF1">
    <property type="entry name" value="ALPHA-PROTEIN KINASE 3"/>
    <property type="match status" value="1"/>
</dbReference>
<dbReference type="PANTHER" id="PTHR47091">
    <property type="entry name" value="ALPHA-PROTEIN KINASE 2-RELATED"/>
    <property type="match status" value="1"/>
</dbReference>
<gene>
    <name evidence="2" type="ORF">M9458_036405</name>
</gene>
<feature type="region of interest" description="Disordered" evidence="1">
    <location>
        <begin position="163"/>
        <end position="376"/>
    </location>
</feature>
<dbReference type="AlphaFoldDB" id="A0ABD0P5F6"/>
<feature type="compositionally biased region" description="Low complexity" evidence="1">
    <location>
        <begin position="163"/>
        <end position="176"/>
    </location>
</feature>
<feature type="compositionally biased region" description="Basic and acidic residues" evidence="1">
    <location>
        <begin position="186"/>
        <end position="232"/>
    </location>
</feature>
<sequence length="460" mass="52357">EFLIHQRFFAKLKQKAEIKRRELEESRRRGKENIQKEQLNVINQERLLRKRRTPAGNDTLSSSPTTQDGEENATSQGTEEEHPTIMNDKPDNITAQASVGITEMIKENGNEKLNHTEVVATKQSKEKPGEKKMRITNGFDEVGVIKQEDANEAMSLAKYLAESVQSQAAEQHQSQEIMEVDVTPVQEKERDRDLEIERERLKEEERNRSREIEREKAKEREREKIRQMEQEQRTTSGPSTKAASQKEPEAQHKSALTSVFHSLKDIFFGKSKKSTDTAETTKRTTDINVEKDIPHEKHLPPSQTPSQESLVDSEASKLEAPKLIQEPQMVDLEVKTKPFLQTQDSGTPNDISISEHGPEFHANKPEDVSPTLESEHVQSIGATLRLSLQEKEIPKEESSPEEVPQVDQSLLFEVSSSRLLFYNLPVLSICSAGLPAPQHMGVIYREYICATRLEFNYTSP</sequence>
<feature type="compositionally biased region" description="Polar residues" evidence="1">
    <location>
        <begin position="339"/>
        <end position="352"/>
    </location>
</feature>
<feature type="compositionally biased region" description="Basic and acidic residues" evidence="1">
    <location>
        <begin position="79"/>
        <end position="91"/>
    </location>
</feature>
<reference evidence="2 3" key="1">
    <citation type="submission" date="2024-05" db="EMBL/GenBank/DDBJ databases">
        <title>Genome sequencing and assembly of Indian major carp, Cirrhinus mrigala (Hamilton, 1822).</title>
        <authorList>
            <person name="Mohindra V."/>
            <person name="Chowdhury L.M."/>
            <person name="Lal K."/>
            <person name="Jena J.K."/>
        </authorList>
    </citation>
    <scope>NUCLEOTIDE SEQUENCE [LARGE SCALE GENOMIC DNA]</scope>
    <source>
        <strain evidence="2">CM1030</strain>
        <tissue evidence="2">Blood</tissue>
    </source>
</reference>
<dbReference type="GO" id="GO:0004674">
    <property type="term" value="F:protein serine/threonine kinase activity"/>
    <property type="evidence" value="ECO:0007669"/>
    <property type="project" value="UniProtKB-EC"/>
</dbReference>
<feature type="compositionally biased region" description="Polar residues" evidence="1">
    <location>
        <begin position="233"/>
        <end position="243"/>
    </location>
</feature>
<feature type="region of interest" description="Disordered" evidence="1">
    <location>
        <begin position="18"/>
        <end position="98"/>
    </location>
</feature>
<dbReference type="Proteomes" id="UP001529510">
    <property type="component" value="Unassembled WGS sequence"/>
</dbReference>
<evidence type="ECO:0000313" key="2">
    <source>
        <dbReference type="EMBL" id="KAL0168183.1"/>
    </source>
</evidence>
<name>A0ABD0P5F6_CIRMR</name>
<evidence type="ECO:0008006" key="4">
    <source>
        <dbReference type="Google" id="ProtNLM"/>
    </source>
</evidence>
<feature type="compositionally biased region" description="Polar residues" evidence="1">
    <location>
        <begin position="56"/>
        <end position="77"/>
    </location>
</feature>
<proteinExistence type="predicted"/>
<keyword evidence="3" id="KW-1185">Reference proteome</keyword>